<keyword evidence="4" id="KW-1185">Reference proteome</keyword>
<dbReference type="Gene3D" id="1.25.40.10">
    <property type="entry name" value="Tetratricopeptide repeat domain"/>
    <property type="match status" value="1"/>
</dbReference>
<evidence type="ECO:0000313" key="3">
    <source>
        <dbReference type="EMBL" id="KAF8406232.1"/>
    </source>
</evidence>
<feature type="region of interest" description="Disordered" evidence="1">
    <location>
        <begin position="568"/>
        <end position="605"/>
    </location>
</feature>
<evidence type="ECO:0000313" key="4">
    <source>
        <dbReference type="Proteomes" id="UP000655225"/>
    </source>
</evidence>
<dbReference type="SUPFAM" id="SSF48452">
    <property type="entry name" value="TPR-like"/>
    <property type="match status" value="1"/>
</dbReference>
<organism evidence="3 4">
    <name type="scientific">Tetracentron sinense</name>
    <name type="common">Spur-leaf</name>
    <dbReference type="NCBI Taxonomy" id="13715"/>
    <lineage>
        <taxon>Eukaryota</taxon>
        <taxon>Viridiplantae</taxon>
        <taxon>Streptophyta</taxon>
        <taxon>Embryophyta</taxon>
        <taxon>Tracheophyta</taxon>
        <taxon>Spermatophyta</taxon>
        <taxon>Magnoliopsida</taxon>
        <taxon>Trochodendrales</taxon>
        <taxon>Trochodendraceae</taxon>
        <taxon>Tetracentron</taxon>
    </lineage>
</organism>
<protein>
    <recommendedName>
        <fullName evidence="2">ARM repeat N-terminal plant domain-containing protein</fullName>
    </recommendedName>
</protein>
<dbReference type="PANTHER" id="PTHR46578">
    <property type="entry name" value="ARM-REPEAT/TETRATRICOPEPTIDE REPEAT (TPR)-LIKE PROTEIN"/>
    <property type="match status" value="1"/>
</dbReference>
<dbReference type="Proteomes" id="UP000655225">
    <property type="component" value="Unassembled WGS sequence"/>
</dbReference>
<reference evidence="3 4" key="1">
    <citation type="submission" date="2020-04" db="EMBL/GenBank/DDBJ databases">
        <title>Plant Genome Project.</title>
        <authorList>
            <person name="Zhang R.-G."/>
        </authorList>
    </citation>
    <scope>NUCLEOTIDE SEQUENCE [LARGE SCALE GENOMIC DNA]</scope>
    <source>
        <strain evidence="3">YNK0</strain>
        <tissue evidence="3">Leaf</tissue>
    </source>
</reference>
<feature type="domain" description="ARM repeat N-terminal plant" evidence="2">
    <location>
        <begin position="24"/>
        <end position="264"/>
    </location>
</feature>
<name>A0A835DN30_TETSI</name>
<sequence>MDSQKEKNKKKISNKNPNVFTELSCNNPCCFFCTMKEPDPCLRKSGVARCFNEMPLRDDQEQVLVLSGLWNIAMTQPDDPEFPSLGIFECMGSLIYKGISDRDWLLRDQNIYIPYYAAHIIGSYTMNKVEFAEKAVEAGVVSPLMELLRGKISWVEQRVAVRALGHLASYERTFHAVAEQEEEIVGLAMQLASTCLDVVYAKFVGVKDKMKRLKYHSDLLTRGVGGLEMENRKAEEWASQLQCWSLYLLNCFACKERSLNLICKQGFLKDLCKMWGGLVNHTSPAGFGLLRILCYSKTGRKSIADSKDVLESLCNLSRSSDDWQYMGIDCLLLLLKDPDTRYKVMEISALFLVDLVELRSIRGRTKVGESITETLLLDFKDPNSKLKNNKRVERSVSETWSLKVERRKRENTISAQEMQERRTMVAMIKQEANESFWSGDIEKAIMKYSEALDLCPLKLRKERIVLHSNRAQCYLLLRDPEAAISDATRALSLSNPANSHNKSLWRRSQAYDMKGLAKESLMDCIMFINGCIKSEKMKRIKVPYYAARMITKQMNATWLFAVADAQSKTSINQEKKVQESDGDDESSNDEMIMKDKNTSMSGKFS</sequence>
<dbReference type="OMA" id="LCDMWGG"/>
<dbReference type="InterPro" id="IPR058868">
    <property type="entry name" value="ARM_7"/>
</dbReference>
<dbReference type="Pfam" id="PF26524">
    <property type="entry name" value="ARM_7"/>
    <property type="match status" value="1"/>
</dbReference>
<comment type="caution">
    <text evidence="3">The sequence shown here is derived from an EMBL/GenBank/DDBJ whole genome shotgun (WGS) entry which is preliminary data.</text>
</comment>
<gene>
    <name evidence="3" type="ORF">HHK36_008317</name>
</gene>
<dbReference type="OrthoDB" id="1872379at2759"/>
<dbReference type="InterPro" id="IPR011989">
    <property type="entry name" value="ARM-like"/>
</dbReference>
<dbReference type="SUPFAM" id="SSF48371">
    <property type="entry name" value="ARM repeat"/>
    <property type="match status" value="1"/>
</dbReference>
<dbReference type="InterPro" id="IPR019734">
    <property type="entry name" value="TPR_rpt"/>
</dbReference>
<dbReference type="SMART" id="SM00028">
    <property type="entry name" value="TPR"/>
    <property type="match status" value="2"/>
</dbReference>
<evidence type="ECO:0000259" key="2">
    <source>
        <dbReference type="Pfam" id="PF26524"/>
    </source>
</evidence>
<dbReference type="InterPro" id="IPR011990">
    <property type="entry name" value="TPR-like_helical_dom_sf"/>
</dbReference>
<dbReference type="InterPro" id="IPR016024">
    <property type="entry name" value="ARM-type_fold"/>
</dbReference>
<accession>A0A835DN30</accession>
<dbReference type="Gene3D" id="1.25.10.10">
    <property type="entry name" value="Leucine-rich Repeat Variant"/>
    <property type="match status" value="1"/>
</dbReference>
<proteinExistence type="predicted"/>
<dbReference type="PANTHER" id="PTHR46578:SF1">
    <property type="entry name" value="ARM-REPEAT_TETRATRICOPEPTIDE REPEAT (TPR)-LIKE PROTEIN"/>
    <property type="match status" value="1"/>
</dbReference>
<dbReference type="AlphaFoldDB" id="A0A835DN30"/>
<evidence type="ECO:0000256" key="1">
    <source>
        <dbReference type="SAM" id="MobiDB-lite"/>
    </source>
</evidence>
<dbReference type="EMBL" id="JABCRI010000005">
    <property type="protein sequence ID" value="KAF8406232.1"/>
    <property type="molecule type" value="Genomic_DNA"/>
</dbReference>